<dbReference type="InterPro" id="IPR001810">
    <property type="entry name" value="F-box_dom"/>
</dbReference>
<dbReference type="Pfam" id="PF12937">
    <property type="entry name" value="F-box-like"/>
    <property type="match status" value="1"/>
</dbReference>
<dbReference type="PROSITE" id="PS50181">
    <property type="entry name" value="FBOX"/>
    <property type="match status" value="1"/>
</dbReference>
<proteinExistence type="predicted"/>
<dbReference type="Proteomes" id="UP000292702">
    <property type="component" value="Unassembled WGS sequence"/>
</dbReference>
<evidence type="ECO:0000313" key="2">
    <source>
        <dbReference type="EMBL" id="TCD65135.1"/>
    </source>
</evidence>
<dbReference type="Gene3D" id="3.80.10.10">
    <property type="entry name" value="Ribonuclease Inhibitor"/>
    <property type="match status" value="1"/>
</dbReference>
<dbReference type="SUPFAM" id="SSF81383">
    <property type="entry name" value="F-box domain"/>
    <property type="match status" value="1"/>
</dbReference>
<evidence type="ECO:0000313" key="3">
    <source>
        <dbReference type="Proteomes" id="UP000292702"/>
    </source>
</evidence>
<dbReference type="Gene3D" id="1.20.1280.50">
    <property type="match status" value="1"/>
</dbReference>
<keyword evidence="3" id="KW-1185">Reference proteome</keyword>
<organism evidence="2 3">
    <name type="scientific">Steccherinum ochraceum</name>
    <dbReference type="NCBI Taxonomy" id="92696"/>
    <lineage>
        <taxon>Eukaryota</taxon>
        <taxon>Fungi</taxon>
        <taxon>Dikarya</taxon>
        <taxon>Basidiomycota</taxon>
        <taxon>Agaricomycotina</taxon>
        <taxon>Agaricomycetes</taxon>
        <taxon>Polyporales</taxon>
        <taxon>Steccherinaceae</taxon>
        <taxon>Steccherinum</taxon>
    </lineage>
</organism>
<reference evidence="2 3" key="1">
    <citation type="submission" date="2018-11" db="EMBL/GenBank/DDBJ databases">
        <title>Genome assembly of Steccherinum ochraceum LE-BIN_3174, the white-rot fungus of the Steccherinaceae family (The Residual Polyporoid clade, Polyporales, Basidiomycota).</title>
        <authorList>
            <person name="Fedorova T.V."/>
            <person name="Glazunova O.A."/>
            <person name="Landesman E.O."/>
            <person name="Moiseenko K.V."/>
            <person name="Psurtseva N.V."/>
            <person name="Savinova O.S."/>
            <person name="Shakhova N.V."/>
            <person name="Tyazhelova T.V."/>
            <person name="Vasina D.V."/>
        </authorList>
    </citation>
    <scope>NUCLEOTIDE SEQUENCE [LARGE SCALE GENOMIC DNA]</scope>
    <source>
        <strain evidence="2 3">LE-BIN_3174</strain>
    </source>
</reference>
<dbReference type="AlphaFoldDB" id="A0A4R0RHB2"/>
<dbReference type="OrthoDB" id="2746049at2759"/>
<sequence length="537" mass="59866">MPNTFVQACNIPAELLMEVFQYLQHVSAPSDGWLTVAHICRRWRAVALNCQTLWAGIRFPQDPSYVATFVERSGNTPLRLMARPTEGDDQVALAAIEPLVSRFVELDVELHGEAIAQLDAYFRHAWQNLQTLYLTSVEGVCTTVNFDASSPTNLRTLSLSAVAPMPWPGATLVFKNLRTLHLSRLEDAGVRPTLVQFLDTLEHCPMLEDLRLYKAGPQILGGGTYPEPERIVRLGRLRVLDFSMNRDVDLAYLLSHLDIPASTHLKLKKRWYNAPVVSISRCLPRDRSRLRSLFAFQCLHLTQTDTMLTVSGYIDGHRSSDVNNIGRCFRIALNDRLPSVSIRSALPQLVSLFESVAVTGLTISCKLHHFARVDAACWRDVFTRFQAVHTLNLRFKNKESSHWDDVKVETCVKNLRTILHALRPPQTDDPTQNSSLPAPLSQLTLLNLSQLKDAVAERAADDISQLLDARKAALIMSPVVAKFRIMVNSSQWTGLQRPTASLSDGSSSSPSPATTTTVVVVDLVVWPFFAAPTLVTL</sequence>
<protein>
    <recommendedName>
        <fullName evidence="1">F-box domain-containing protein</fullName>
    </recommendedName>
</protein>
<name>A0A4R0RHB2_9APHY</name>
<gene>
    <name evidence="2" type="ORF">EIP91_003066</name>
</gene>
<dbReference type="EMBL" id="RWJN01000197">
    <property type="protein sequence ID" value="TCD65135.1"/>
    <property type="molecule type" value="Genomic_DNA"/>
</dbReference>
<accession>A0A4R0RHB2</accession>
<dbReference type="InterPro" id="IPR032675">
    <property type="entry name" value="LRR_dom_sf"/>
</dbReference>
<evidence type="ECO:0000259" key="1">
    <source>
        <dbReference type="PROSITE" id="PS50181"/>
    </source>
</evidence>
<feature type="domain" description="F-box" evidence="1">
    <location>
        <begin position="5"/>
        <end position="57"/>
    </location>
</feature>
<dbReference type="InterPro" id="IPR036047">
    <property type="entry name" value="F-box-like_dom_sf"/>
</dbReference>
<dbReference type="SUPFAM" id="SSF52047">
    <property type="entry name" value="RNI-like"/>
    <property type="match status" value="1"/>
</dbReference>
<comment type="caution">
    <text evidence="2">The sequence shown here is derived from an EMBL/GenBank/DDBJ whole genome shotgun (WGS) entry which is preliminary data.</text>
</comment>